<feature type="region of interest" description="Sigma-70 factor domain-2" evidence="7">
    <location>
        <begin position="53"/>
        <end position="122"/>
    </location>
</feature>
<feature type="DNA-binding region" description="H-T-H motif" evidence="7">
    <location>
        <begin position="255"/>
        <end position="274"/>
    </location>
</feature>
<name>A0ABP9NAU8_9HYPH</name>
<dbReference type="Gene3D" id="1.20.120.1810">
    <property type="match status" value="1"/>
</dbReference>
<feature type="short sequence motif" description="Interaction with polymerase core subunit RpoC" evidence="7">
    <location>
        <begin position="77"/>
        <end position="80"/>
    </location>
</feature>
<evidence type="ECO:0000259" key="10">
    <source>
        <dbReference type="PROSITE" id="PS00715"/>
    </source>
</evidence>
<dbReference type="RefSeq" id="WP_345116867.1">
    <property type="nucleotide sequence ID" value="NZ_BAABIZ010000020.1"/>
</dbReference>
<dbReference type="InterPro" id="IPR050813">
    <property type="entry name" value="Sigma-70_Factor"/>
</dbReference>
<dbReference type="PANTHER" id="PTHR30376:SF3">
    <property type="entry name" value="RNA POLYMERASE SIGMA FACTOR RPOH"/>
    <property type="match status" value="1"/>
</dbReference>
<comment type="subcellular location">
    <subcellularLocation>
        <location evidence="7">Cytoplasm</location>
    </subcellularLocation>
</comment>
<dbReference type="CDD" id="cd06171">
    <property type="entry name" value="Sigma70_r4"/>
    <property type="match status" value="1"/>
</dbReference>
<dbReference type="InterPro" id="IPR007627">
    <property type="entry name" value="RNA_pol_sigma70_r2"/>
</dbReference>
<dbReference type="SUPFAM" id="SSF88659">
    <property type="entry name" value="Sigma3 and sigma4 domains of RNA polymerase sigma factors"/>
    <property type="match status" value="1"/>
</dbReference>
<dbReference type="Pfam" id="PF04545">
    <property type="entry name" value="Sigma70_r4"/>
    <property type="match status" value="1"/>
</dbReference>
<dbReference type="NCBIfam" id="NF005143">
    <property type="entry name" value="PRK06596.1"/>
    <property type="match status" value="1"/>
</dbReference>
<reference evidence="13" key="1">
    <citation type="journal article" date="2019" name="Int. J. Syst. Evol. Microbiol.">
        <title>The Global Catalogue of Microorganisms (GCM) 10K type strain sequencing project: providing services to taxonomists for standard genome sequencing and annotation.</title>
        <authorList>
            <consortium name="The Broad Institute Genomics Platform"/>
            <consortium name="The Broad Institute Genome Sequencing Center for Infectious Disease"/>
            <person name="Wu L."/>
            <person name="Ma J."/>
        </authorList>
    </citation>
    <scope>NUCLEOTIDE SEQUENCE [LARGE SCALE GENOMIC DNA]</scope>
    <source>
        <strain evidence="13">JCM 17712</strain>
    </source>
</reference>
<sequence>MAHMNLLSVTTGDGGLNRYLEEVRHFPMLEPKEEYMLAQRYRKYNDLKAAHRLVTSHLRLVAKIAMGYRGYGLPIGEVISEGNVGLMQAVKRFEPERGFRLATYAIWWIKASIQEYVLRSWSLVKIGTTANQKRLFFNLRKLKSRLQALDGGDLNAEQVTEIATRLNVTEDEVVSMNRRLGGDTSLNAPLRTKEGESSQWQDWLVDDSENQEETLIEQNELENRRSMLTHAMDNLNERERRIFKARRLSDEPLTLEELSSEFNISRERVRQIEMRAFEKVQNSIKASALSQRQI</sequence>
<dbReference type="InterPro" id="IPR013325">
    <property type="entry name" value="RNA_pol_sigma_r2"/>
</dbReference>
<dbReference type="InterPro" id="IPR007630">
    <property type="entry name" value="RNA_pol_sigma70_r4"/>
</dbReference>
<dbReference type="HAMAP" id="MF_00961">
    <property type="entry name" value="Sigma70_RpoH"/>
    <property type="match status" value="1"/>
</dbReference>
<evidence type="ECO:0000256" key="8">
    <source>
        <dbReference type="NCBIfam" id="TIGR02392"/>
    </source>
</evidence>
<protein>
    <recommendedName>
        <fullName evidence="7 8">RNA polymerase sigma factor RpoH</fullName>
    </recommendedName>
    <alternativeName>
        <fullName evidence="7">RNA polymerase sigma-32 factor</fullName>
    </alternativeName>
</protein>
<dbReference type="InterPro" id="IPR009042">
    <property type="entry name" value="RNA_pol_sigma70_r1_2"/>
</dbReference>
<dbReference type="NCBIfam" id="TIGR02392">
    <property type="entry name" value="rpoH_proteo"/>
    <property type="match status" value="1"/>
</dbReference>
<feature type="domain" description="RNA polymerase sigma-70" evidence="11">
    <location>
        <begin position="254"/>
        <end position="280"/>
    </location>
</feature>
<keyword evidence="1 7" id="KW-0963">Cytoplasm</keyword>
<evidence type="ECO:0000256" key="7">
    <source>
        <dbReference type="HAMAP-Rule" id="MF_00961"/>
    </source>
</evidence>
<evidence type="ECO:0000256" key="5">
    <source>
        <dbReference type="ARBA" id="ARBA00023125"/>
    </source>
</evidence>
<keyword evidence="6 7" id="KW-0804">Transcription</keyword>
<feature type="coiled-coil region" evidence="9">
    <location>
        <begin position="205"/>
        <end position="275"/>
    </location>
</feature>
<evidence type="ECO:0000313" key="13">
    <source>
        <dbReference type="Proteomes" id="UP001500864"/>
    </source>
</evidence>
<dbReference type="Pfam" id="PF00140">
    <property type="entry name" value="Sigma70_r1_2"/>
    <property type="match status" value="1"/>
</dbReference>
<dbReference type="Pfam" id="PF04542">
    <property type="entry name" value="Sigma70_r2"/>
    <property type="match status" value="1"/>
</dbReference>
<keyword evidence="3 7" id="KW-0346">Stress response</keyword>
<organism evidence="12 13">
    <name type="scientific">Bartonella jaculi</name>
    <dbReference type="NCBI Taxonomy" id="686226"/>
    <lineage>
        <taxon>Bacteria</taxon>
        <taxon>Pseudomonadati</taxon>
        <taxon>Pseudomonadota</taxon>
        <taxon>Alphaproteobacteria</taxon>
        <taxon>Hyphomicrobiales</taxon>
        <taxon>Bartonellaceae</taxon>
        <taxon>Bartonella</taxon>
    </lineage>
</organism>
<keyword evidence="9" id="KW-0175">Coiled coil</keyword>
<evidence type="ECO:0000256" key="3">
    <source>
        <dbReference type="ARBA" id="ARBA00023016"/>
    </source>
</evidence>
<evidence type="ECO:0000256" key="2">
    <source>
        <dbReference type="ARBA" id="ARBA00023015"/>
    </source>
</evidence>
<dbReference type="InterPro" id="IPR014284">
    <property type="entry name" value="RNA_pol_sigma-70_dom"/>
</dbReference>
<feature type="domain" description="RNA polymerase sigma-70" evidence="10">
    <location>
        <begin position="77"/>
        <end position="90"/>
    </location>
</feature>
<dbReference type="PIRSF" id="PIRSF000770">
    <property type="entry name" value="RNA_pol_sigma-SigE/K"/>
    <property type="match status" value="1"/>
</dbReference>
<evidence type="ECO:0000256" key="9">
    <source>
        <dbReference type="SAM" id="Coils"/>
    </source>
</evidence>
<dbReference type="Gene3D" id="1.20.140.160">
    <property type="match status" value="1"/>
</dbReference>
<keyword evidence="4 7" id="KW-0731">Sigma factor</keyword>
<proteinExistence type="inferred from homology"/>
<dbReference type="PROSITE" id="PS00716">
    <property type="entry name" value="SIGMA70_2"/>
    <property type="match status" value="1"/>
</dbReference>
<dbReference type="PANTHER" id="PTHR30376">
    <property type="entry name" value="SIGMA FACTOR RPOH HEAT SHOCK RELATED"/>
    <property type="match status" value="1"/>
</dbReference>
<comment type="similarity">
    <text evidence="7">Belongs to the sigma-70 factor family. RpoH subfamily.</text>
</comment>
<dbReference type="PROSITE" id="PS00715">
    <property type="entry name" value="SIGMA70_1"/>
    <property type="match status" value="1"/>
</dbReference>
<keyword evidence="13" id="KW-1185">Reference proteome</keyword>
<keyword evidence="2 7" id="KW-0805">Transcription regulation</keyword>
<evidence type="ECO:0000259" key="11">
    <source>
        <dbReference type="PROSITE" id="PS00716"/>
    </source>
</evidence>
<comment type="function">
    <text evidence="7">Sigma factors are initiation factors that promote the attachment of RNA polymerase to specific initiation sites and are then released. This sigma factor is involved in regulation of expression of heat shock genes.</text>
</comment>
<gene>
    <name evidence="7 12" type="primary">rpoH</name>
    <name evidence="12" type="ORF">GCM10023261_13570</name>
</gene>
<dbReference type="InterPro" id="IPR000943">
    <property type="entry name" value="RNA_pol_sigma70"/>
</dbReference>
<dbReference type="PRINTS" id="PR00046">
    <property type="entry name" value="SIGMA70FCT"/>
</dbReference>
<comment type="caution">
    <text evidence="7">Lacks conserved residue(s) required for the propagation of feature annotation.</text>
</comment>
<dbReference type="SUPFAM" id="SSF88946">
    <property type="entry name" value="Sigma2 domain of RNA polymerase sigma factors"/>
    <property type="match status" value="1"/>
</dbReference>
<dbReference type="InterPro" id="IPR013324">
    <property type="entry name" value="RNA_pol_sigma_r3/r4-like"/>
</dbReference>
<evidence type="ECO:0000256" key="1">
    <source>
        <dbReference type="ARBA" id="ARBA00022490"/>
    </source>
</evidence>
<dbReference type="NCBIfam" id="TIGR02937">
    <property type="entry name" value="sigma70-ECF"/>
    <property type="match status" value="1"/>
</dbReference>
<evidence type="ECO:0000256" key="4">
    <source>
        <dbReference type="ARBA" id="ARBA00023082"/>
    </source>
</evidence>
<dbReference type="EMBL" id="BAABIZ010000020">
    <property type="protein sequence ID" value="GAA5110111.1"/>
    <property type="molecule type" value="Genomic_DNA"/>
</dbReference>
<keyword evidence="5 7" id="KW-0238">DNA-binding</keyword>
<accession>A0ABP9NAU8</accession>
<comment type="subunit">
    <text evidence="7">Interacts with the RNA polymerase core enzyme.</text>
</comment>
<comment type="caution">
    <text evidence="12">The sequence shown here is derived from an EMBL/GenBank/DDBJ whole genome shotgun (WGS) entry which is preliminary data.</text>
</comment>
<evidence type="ECO:0000313" key="12">
    <source>
        <dbReference type="EMBL" id="GAA5110111.1"/>
    </source>
</evidence>
<dbReference type="Proteomes" id="UP001500864">
    <property type="component" value="Unassembled WGS sequence"/>
</dbReference>
<evidence type="ECO:0000256" key="6">
    <source>
        <dbReference type="ARBA" id="ARBA00023163"/>
    </source>
</evidence>
<dbReference type="InterPro" id="IPR012759">
    <property type="entry name" value="RNA_pol_sigma_RpoH_proteobac"/>
</dbReference>